<dbReference type="EMBL" id="AAXW01000033">
    <property type="protein sequence ID" value="EAZ89944.1"/>
    <property type="molecule type" value="Genomic_DNA"/>
</dbReference>
<organism evidence="2 3">
    <name type="scientific">Crocosphaera chwakensis CCY0110</name>
    <dbReference type="NCBI Taxonomy" id="391612"/>
    <lineage>
        <taxon>Bacteria</taxon>
        <taxon>Bacillati</taxon>
        <taxon>Cyanobacteriota</taxon>
        <taxon>Cyanophyceae</taxon>
        <taxon>Oscillatoriophycideae</taxon>
        <taxon>Chroococcales</taxon>
        <taxon>Aphanothecaceae</taxon>
        <taxon>Crocosphaera</taxon>
        <taxon>Crocosphaera chwakensis</taxon>
    </lineage>
</organism>
<feature type="compositionally biased region" description="Polar residues" evidence="1">
    <location>
        <begin position="36"/>
        <end position="53"/>
    </location>
</feature>
<dbReference type="eggNOG" id="ENOG502ZNH2">
    <property type="taxonomic scope" value="Bacteria"/>
</dbReference>
<feature type="compositionally biased region" description="Basic and acidic residues" evidence="1">
    <location>
        <begin position="107"/>
        <end position="118"/>
    </location>
</feature>
<reference evidence="2 3" key="1">
    <citation type="submission" date="2007-03" db="EMBL/GenBank/DDBJ databases">
        <authorList>
            <person name="Stal L."/>
            <person name="Ferriera S."/>
            <person name="Johnson J."/>
            <person name="Kravitz S."/>
            <person name="Beeson K."/>
            <person name="Sutton G."/>
            <person name="Rogers Y.-H."/>
            <person name="Friedman R."/>
            <person name="Frazier M."/>
            <person name="Venter J.C."/>
        </authorList>
    </citation>
    <scope>NUCLEOTIDE SEQUENCE [LARGE SCALE GENOMIC DNA]</scope>
    <source>
        <strain evidence="2 3">CCY0110</strain>
    </source>
</reference>
<feature type="region of interest" description="Disordered" evidence="1">
    <location>
        <begin position="33"/>
        <end position="146"/>
    </location>
</feature>
<comment type="caution">
    <text evidence="2">The sequence shown here is derived from an EMBL/GenBank/DDBJ whole genome shotgun (WGS) entry which is preliminary data.</text>
</comment>
<evidence type="ECO:0000256" key="1">
    <source>
        <dbReference type="SAM" id="MobiDB-lite"/>
    </source>
</evidence>
<feature type="compositionally biased region" description="Polar residues" evidence="1">
    <location>
        <begin position="68"/>
        <end position="93"/>
    </location>
</feature>
<accession>A3IU70</accession>
<keyword evidence="3" id="KW-1185">Reference proteome</keyword>
<proteinExistence type="predicted"/>
<dbReference type="Proteomes" id="UP000003781">
    <property type="component" value="Unassembled WGS sequence"/>
</dbReference>
<gene>
    <name evidence="2" type="ORF">CY0110_07104</name>
</gene>
<name>A3IU70_9CHRO</name>
<protein>
    <submittedName>
        <fullName evidence="2">Uncharacterized protein</fullName>
    </submittedName>
</protein>
<sequence length="146" mass="15829">MTALMVSVAGIGVSLAREEFRCYLGLVSAACDSSEIKSTSPTKDDSILNQEFTKNSDSHDQEIAEPQPSLNAKSSESLVPNQSQQEKGNSSVRETFESDSKFISVEELSRIPKEKPESNVDNSVPSGEEGYVGIPIEVEPFNEGNN</sequence>
<evidence type="ECO:0000313" key="2">
    <source>
        <dbReference type="EMBL" id="EAZ89944.1"/>
    </source>
</evidence>
<evidence type="ECO:0000313" key="3">
    <source>
        <dbReference type="Proteomes" id="UP000003781"/>
    </source>
</evidence>
<dbReference type="AlphaFoldDB" id="A3IU70"/>